<accession>A0ABV9SWW3</accession>
<dbReference type="SUPFAM" id="SSF100950">
    <property type="entry name" value="NagB/RpiA/CoA transferase-like"/>
    <property type="match status" value="1"/>
</dbReference>
<dbReference type="PANTHER" id="PTHR11113">
    <property type="entry name" value="N-ACETYLGLUCOSAMINE-6-PHOSPHATE DEACETYLASE"/>
    <property type="match status" value="1"/>
</dbReference>
<protein>
    <submittedName>
        <fullName evidence="4">6-phosphogluconolactonase</fullName>
        <ecNumber evidence="4">3.1.1.31</ecNumber>
    </submittedName>
</protein>
<organism evidence="4 5">
    <name type="scientific">Negadavirga shengliensis</name>
    <dbReference type="NCBI Taxonomy" id="1389218"/>
    <lineage>
        <taxon>Bacteria</taxon>
        <taxon>Pseudomonadati</taxon>
        <taxon>Bacteroidota</taxon>
        <taxon>Cytophagia</taxon>
        <taxon>Cytophagales</taxon>
        <taxon>Cyclobacteriaceae</taxon>
        <taxon>Negadavirga</taxon>
    </lineage>
</organism>
<dbReference type="InterPro" id="IPR004547">
    <property type="entry name" value="Glucosamine6P_isomerase"/>
</dbReference>
<comment type="caution">
    <text evidence="4">The sequence shown here is derived from an EMBL/GenBank/DDBJ whole genome shotgun (WGS) entry which is preliminary data.</text>
</comment>
<dbReference type="RefSeq" id="WP_377061713.1">
    <property type="nucleotide sequence ID" value="NZ_JBHSJJ010000002.1"/>
</dbReference>
<keyword evidence="2 4" id="KW-0378">Hydrolase</keyword>
<comment type="similarity">
    <text evidence="1">Belongs to the metallo-dependent hydrolases superfamily. NagA family.</text>
</comment>
<dbReference type="Proteomes" id="UP001595818">
    <property type="component" value="Unassembled WGS sequence"/>
</dbReference>
<dbReference type="SUPFAM" id="SSF51556">
    <property type="entry name" value="Metallo-dependent hydrolases"/>
    <property type="match status" value="1"/>
</dbReference>
<sequence>MKLIPNNSRLDMGIAAGKAVENKILEMLEEKTGLRIIFAAAPSQIEMLDYLRESKLIPWKKITAFHMDEYIGLNGASPALFANFLKRHLFDHVPFHQVHLINGLEDPNRECARYSRLLAEAPIDIVCMGIGENGHIAFNDPPVADFNDPVPVKKVKLETACRQQQVNDDCFDTLADVPEYALTLTIPALIQAGYISCVVPGAAKKEAVYNTLLGPVNHRCPASIIKTLDHCDLFLDRDSYPTPAGDLAYPDNFVSNNCISGSLCLINHHDNTWGSMVELKNHPPAENEYFGPGLADLQINGISGIDFNHPDLTPEAVFKATSYLLSQGVTTYLPTLITNSPETIEKLLKTLVRACEKYPLVDQCIEGIHLEGPFISPSPGAKGAHDEQYIQNPSWNLIKTFQKISGNRIRLVTMAPESEGGMEFIRKCVDAGIKVAIGHSSADSRTVSAAVAAGASLSTHLGNGIPLELPRHPNLLWDQLAADGLYTSIIADGFHVPDNFLKVVFELKGRKAFLVSDATNFAGMPSGEYDAHIGNKVVLSKTGRLSVKNEDGLLAGAGKNLLENVQYLVKSKLKPLSSAWAMASSIPLEYLNGELDPSHRGDWVRFELLGKVIRILQVYKNSKLVYDVAEETDIVEK</sequence>
<evidence type="ECO:0000256" key="2">
    <source>
        <dbReference type="ARBA" id="ARBA00022801"/>
    </source>
</evidence>
<evidence type="ECO:0000313" key="5">
    <source>
        <dbReference type="Proteomes" id="UP001595818"/>
    </source>
</evidence>
<dbReference type="InterPro" id="IPR037171">
    <property type="entry name" value="NagB/RpiA_transferase-like"/>
</dbReference>
<dbReference type="GO" id="GO:0017057">
    <property type="term" value="F:6-phosphogluconolactonase activity"/>
    <property type="evidence" value="ECO:0007669"/>
    <property type="project" value="UniProtKB-EC"/>
</dbReference>
<dbReference type="EMBL" id="JBHSJJ010000002">
    <property type="protein sequence ID" value="MFC4870816.1"/>
    <property type="molecule type" value="Genomic_DNA"/>
</dbReference>
<name>A0ABV9SWW3_9BACT</name>
<gene>
    <name evidence="4" type="ORF">ACFPFU_03900</name>
</gene>
<evidence type="ECO:0000313" key="4">
    <source>
        <dbReference type="EMBL" id="MFC4870816.1"/>
    </source>
</evidence>
<dbReference type="Pfam" id="PF01182">
    <property type="entry name" value="Glucosamine_iso"/>
    <property type="match status" value="1"/>
</dbReference>
<dbReference type="InterPro" id="IPR032466">
    <property type="entry name" value="Metal_Hydrolase"/>
</dbReference>
<dbReference type="CDD" id="cd01399">
    <property type="entry name" value="GlcN6P_deaminase"/>
    <property type="match status" value="1"/>
</dbReference>
<dbReference type="InterPro" id="IPR006148">
    <property type="entry name" value="Glc/Gal-6P_isomerase"/>
</dbReference>
<dbReference type="Gene3D" id="3.40.50.1360">
    <property type="match status" value="1"/>
</dbReference>
<reference evidence="5" key="1">
    <citation type="journal article" date="2019" name="Int. J. Syst. Evol. Microbiol.">
        <title>The Global Catalogue of Microorganisms (GCM) 10K type strain sequencing project: providing services to taxonomists for standard genome sequencing and annotation.</title>
        <authorList>
            <consortium name="The Broad Institute Genomics Platform"/>
            <consortium name="The Broad Institute Genome Sequencing Center for Infectious Disease"/>
            <person name="Wu L."/>
            <person name="Ma J."/>
        </authorList>
    </citation>
    <scope>NUCLEOTIDE SEQUENCE [LARGE SCALE GENOMIC DNA]</scope>
    <source>
        <strain evidence="5">CGMCC 4.7466</strain>
    </source>
</reference>
<evidence type="ECO:0000259" key="3">
    <source>
        <dbReference type="Pfam" id="PF01182"/>
    </source>
</evidence>
<evidence type="ECO:0000256" key="1">
    <source>
        <dbReference type="ARBA" id="ARBA00010716"/>
    </source>
</evidence>
<feature type="domain" description="Glucosamine/galactosamine-6-phosphate isomerase" evidence="3">
    <location>
        <begin position="14"/>
        <end position="226"/>
    </location>
</feature>
<proteinExistence type="inferred from homology"/>
<keyword evidence="5" id="KW-1185">Reference proteome</keyword>
<dbReference type="PANTHER" id="PTHR11113:SF14">
    <property type="entry name" value="N-ACETYLGLUCOSAMINE-6-PHOSPHATE DEACETYLASE"/>
    <property type="match status" value="1"/>
</dbReference>
<dbReference type="EC" id="3.1.1.31" evidence="4"/>
<dbReference type="Gene3D" id="3.20.20.140">
    <property type="entry name" value="Metal-dependent hydrolases"/>
    <property type="match status" value="1"/>
</dbReference>